<dbReference type="RefSeq" id="WP_154694544.1">
    <property type="nucleotide sequence ID" value="NZ_CP046123.1"/>
</dbReference>
<evidence type="ECO:0000313" key="2">
    <source>
        <dbReference type="Proteomes" id="UP000422837"/>
    </source>
</evidence>
<organism evidence="1 2">
    <name type="scientific">Enterococcus casseliflavus</name>
    <name type="common">Enterococcus flavescens</name>
    <dbReference type="NCBI Taxonomy" id="37734"/>
    <lineage>
        <taxon>Bacteria</taxon>
        <taxon>Bacillati</taxon>
        <taxon>Bacillota</taxon>
        <taxon>Bacilli</taxon>
        <taxon>Lactobacillales</taxon>
        <taxon>Enterococcaceae</taxon>
        <taxon>Enterococcus</taxon>
    </lineage>
</organism>
<dbReference type="Pfam" id="PF17318">
    <property type="entry name" value="DUF5361"/>
    <property type="match status" value="1"/>
</dbReference>
<proteinExistence type="predicted"/>
<protein>
    <recommendedName>
        <fullName evidence="3">Phage protein</fullName>
    </recommendedName>
</protein>
<sequence length="127" mass="14223">MINIDESSLICDLAETYKIYDYKQLPASKVAVFSCGLRDESRIKQKLSGQNIPLNTLLLAGINDNLRLLVWAKTKDGQKGKNQPESILSKLVGNNMNEREEVVFDSGEDFTRMRKQLIGDSTNGGEE</sequence>
<dbReference type="AlphaFoldDB" id="A0ABD6Z2G5"/>
<dbReference type="EMBL" id="CP046123">
    <property type="protein sequence ID" value="QGN30282.1"/>
    <property type="molecule type" value="Genomic_DNA"/>
</dbReference>
<accession>A0ABD6Z2G5</accession>
<reference evidence="1 2" key="1">
    <citation type="submission" date="2019-11" db="EMBL/GenBank/DDBJ databases">
        <title>Detection and genome characteristic of a blood enterococcus casselifavus isolate from Zhengzhou,china.</title>
        <authorList>
            <person name="Wen P."/>
        </authorList>
    </citation>
    <scope>NUCLEOTIDE SEQUENCE [LARGE SCALE GENOMIC DNA]</scope>
    <source>
        <strain evidence="1 2">EC291</strain>
    </source>
</reference>
<gene>
    <name evidence="1" type="ORF">GFU50_12530</name>
</gene>
<evidence type="ECO:0008006" key="3">
    <source>
        <dbReference type="Google" id="ProtNLM"/>
    </source>
</evidence>
<evidence type="ECO:0000313" key="1">
    <source>
        <dbReference type="EMBL" id="QGN30282.1"/>
    </source>
</evidence>
<dbReference type="InterPro" id="IPR035286">
    <property type="entry name" value="DUF5361"/>
</dbReference>
<dbReference type="Proteomes" id="UP000422837">
    <property type="component" value="Chromosome"/>
</dbReference>
<name>A0ABD6Z2G5_ENTCA</name>